<evidence type="ECO:0000313" key="10">
    <source>
        <dbReference type="Proteomes" id="UP000033163"/>
    </source>
</evidence>
<accession>A0A0E4CYG3</accession>
<dbReference type="Gene3D" id="3.30.565.10">
    <property type="entry name" value="Histidine kinase-like ATPase, C-terminal domain"/>
    <property type="match status" value="1"/>
</dbReference>
<dbReference type="GO" id="GO:0005886">
    <property type="term" value="C:plasma membrane"/>
    <property type="evidence" value="ECO:0007669"/>
    <property type="project" value="UniProtKB-SubCell"/>
</dbReference>
<keyword evidence="5" id="KW-0418">Kinase</keyword>
<dbReference type="Pfam" id="PF02518">
    <property type="entry name" value="HATPase_c"/>
    <property type="match status" value="1"/>
</dbReference>
<dbReference type="InterPro" id="IPR010559">
    <property type="entry name" value="Sig_transdc_His_kin_internal"/>
</dbReference>
<proteinExistence type="predicted"/>
<gene>
    <name evidence="9" type="ORF">PRIO_5072</name>
</gene>
<dbReference type="Gene3D" id="6.10.340.10">
    <property type="match status" value="1"/>
</dbReference>
<dbReference type="SUPFAM" id="SSF158472">
    <property type="entry name" value="HAMP domain-like"/>
    <property type="match status" value="1"/>
</dbReference>
<reference evidence="10" key="1">
    <citation type="submission" date="2015-03" db="EMBL/GenBank/DDBJ databases">
        <authorList>
            <person name="Wibberg D."/>
        </authorList>
    </citation>
    <scope>NUCLEOTIDE SEQUENCE [LARGE SCALE GENOMIC DNA]</scope>
</reference>
<feature type="transmembrane region" description="Helical" evidence="7">
    <location>
        <begin position="292"/>
        <end position="314"/>
    </location>
</feature>
<dbReference type="Pfam" id="PF06580">
    <property type="entry name" value="His_kinase"/>
    <property type="match status" value="1"/>
</dbReference>
<keyword evidence="4" id="KW-0808">Transferase</keyword>
<dbReference type="InterPro" id="IPR036890">
    <property type="entry name" value="HATPase_C_sf"/>
</dbReference>
<evidence type="ECO:0000256" key="7">
    <source>
        <dbReference type="SAM" id="Phobius"/>
    </source>
</evidence>
<keyword evidence="2" id="KW-1003">Cell membrane</keyword>
<evidence type="ECO:0000259" key="8">
    <source>
        <dbReference type="PROSITE" id="PS50885"/>
    </source>
</evidence>
<feature type="domain" description="HAMP" evidence="8">
    <location>
        <begin position="316"/>
        <end position="368"/>
    </location>
</feature>
<evidence type="ECO:0000313" key="9">
    <source>
        <dbReference type="EMBL" id="CQR57474.1"/>
    </source>
</evidence>
<feature type="transmembrane region" description="Helical" evidence="7">
    <location>
        <begin position="12"/>
        <end position="36"/>
    </location>
</feature>
<dbReference type="Pfam" id="PF00672">
    <property type="entry name" value="HAMP"/>
    <property type="match status" value="1"/>
</dbReference>
<dbReference type="PANTHER" id="PTHR34220:SF7">
    <property type="entry name" value="SENSOR HISTIDINE KINASE YPDA"/>
    <property type="match status" value="1"/>
</dbReference>
<dbReference type="EMBL" id="LN831776">
    <property type="protein sequence ID" value="CQR57474.1"/>
    <property type="molecule type" value="Genomic_DNA"/>
</dbReference>
<dbReference type="HOGENOM" id="CLU_020473_6_1_9"/>
<dbReference type="AlphaFoldDB" id="A0A0E4CYG3"/>
<evidence type="ECO:0000256" key="6">
    <source>
        <dbReference type="ARBA" id="ARBA00023136"/>
    </source>
</evidence>
<keyword evidence="7" id="KW-0812">Transmembrane</keyword>
<evidence type="ECO:0000256" key="4">
    <source>
        <dbReference type="ARBA" id="ARBA00022679"/>
    </source>
</evidence>
<sequence length="585" mass="67242">MRSGWFKKRKLQPTLVVLLSIFILLLMGLLSIVMYYSTSRLISSKLSEASLSELEQVNSLLNQRMTSIKSTALSIVINPEIKEILARGSVADTYEQIRNNESASRILSNAAYSRSDISEIMIVTDRLSIYNYSNPNGFYELSRIEDKPIWAYVDDRKEGFIPPRPNDMRNDGYNPKILTYFHEIAYGGKSLGYVFINLQFSSFKNLLQGTATGNRLFYTDENNEMYNDEGDLLSGSAMDEMLRSFADHLQGYTYTHLDSSKYLSIFTSPNDFGWRIILFKPYKDVVEGISGLFTRLLLVVLICFILAVIAVIYFSRSITQPLKRLIRQMNKIGHGNFDIQLDSDYTNEIGQLNERFRIMSVKIHDLMEESEREQNQLREMELRALQSQINPHFLYNTLDAINWMAIRLKAPEISKMTSNLGKFFRLSLNKGRELTTIAAELEHLNSYIHIMRYKHNNRFEYEEDIAPELLSCETIKIILQPLVENCFVHGLGPSKGEGQIRVTGRMLEDYIQFDVWDSGTSVDVAWLNQVLQQGFESRLGYGIHNVNQRIQLHNGSNYGLTFVEVECGTLVQIRLPIKIIEEGTV</sequence>
<organism evidence="9 10">
    <name type="scientific">Paenibacillus riograndensis SBR5</name>
    <dbReference type="NCBI Taxonomy" id="1073571"/>
    <lineage>
        <taxon>Bacteria</taxon>
        <taxon>Bacillati</taxon>
        <taxon>Bacillota</taxon>
        <taxon>Bacilli</taxon>
        <taxon>Bacillales</taxon>
        <taxon>Paenibacillaceae</taxon>
        <taxon>Paenibacillus</taxon>
        <taxon>Paenibacillus sonchi group</taxon>
    </lineage>
</organism>
<dbReference type="PANTHER" id="PTHR34220">
    <property type="entry name" value="SENSOR HISTIDINE KINASE YPDA"/>
    <property type="match status" value="1"/>
</dbReference>
<dbReference type="InterPro" id="IPR003660">
    <property type="entry name" value="HAMP_dom"/>
</dbReference>
<dbReference type="SMART" id="SM00304">
    <property type="entry name" value="HAMP"/>
    <property type="match status" value="1"/>
</dbReference>
<protein>
    <submittedName>
        <fullName evidence="9">Putative membrane protein</fullName>
    </submittedName>
</protein>
<name>A0A0E4CYG3_9BACL</name>
<keyword evidence="3" id="KW-0597">Phosphoprotein</keyword>
<dbReference type="InterPro" id="IPR050640">
    <property type="entry name" value="Bact_2-comp_sensor_kinase"/>
</dbReference>
<dbReference type="RefSeq" id="WP_020430809.1">
    <property type="nucleotide sequence ID" value="NZ_AGBD01001128.1"/>
</dbReference>
<evidence type="ECO:0000256" key="3">
    <source>
        <dbReference type="ARBA" id="ARBA00022553"/>
    </source>
</evidence>
<dbReference type="KEGG" id="pri:PRIO_5072"/>
<keyword evidence="7" id="KW-1133">Transmembrane helix</keyword>
<dbReference type="PATRIC" id="fig|1073571.4.peg.5449"/>
<keyword evidence="6 7" id="KW-0472">Membrane</keyword>
<dbReference type="Proteomes" id="UP000033163">
    <property type="component" value="Chromosome I"/>
</dbReference>
<dbReference type="GO" id="GO:0000155">
    <property type="term" value="F:phosphorelay sensor kinase activity"/>
    <property type="evidence" value="ECO:0007669"/>
    <property type="project" value="InterPro"/>
</dbReference>
<evidence type="ECO:0000256" key="2">
    <source>
        <dbReference type="ARBA" id="ARBA00022475"/>
    </source>
</evidence>
<dbReference type="SUPFAM" id="SSF55874">
    <property type="entry name" value="ATPase domain of HSP90 chaperone/DNA topoisomerase II/histidine kinase"/>
    <property type="match status" value="1"/>
</dbReference>
<comment type="subcellular location">
    <subcellularLocation>
        <location evidence="1">Cell membrane</location>
        <topology evidence="1">Multi-pass membrane protein</topology>
    </subcellularLocation>
</comment>
<evidence type="ECO:0000256" key="5">
    <source>
        <dbReference type="ARBA" id="ARBA00022777"/>
    </source>
</evidence>
<dbReference type="CDD" id="cd06225">
    <property type="entry name" value="HAMP"/>
    <property type="match status" value="1"/>
</dbReference>
<dbReference type="InterPro" id="IPR003594">
    <property type="entry name" value="HATPase_dom"/>
</dbReference>
<evidence type="ECO:0000256" key="1">
    <source>
        <dbReference type="ARBA" id="ARBA00004651"/>
    </source>
</evidence>
<dbReference type="PROSITE" id="PS50885">
    <property type="entry name" value="HAMP"/>
    <property type="match status" value="1"/>
</dbReference>